<dbReference type="GO" id="GO:0005634">
    <property type="term" value="C:nucleus"/>
    <property type="evidence" value="ECO:0007669"/>
    <property type="project" value="TreeGrafter"/>
</dbReference>
<dbReference type="SUPFAM" id="SSF55729">
    <property type="entry name" value="Acyl-CoA N-acyltransferases (Nat)"/>
    <property type="match status" value="1"/>
</dbReference>
<dbReference type="InterPro" id="IPR000182">
    <property type="entry name" value="GNAT_dom"/>
</dbReference>
<dbReference type="Pfam" id="PF00583">
    <property type="entry name" value="Acetyltransf_1"/>
    <property type="match status" value="1"/>
</dbReference>
<dbReference type="PROSITE" id="PS51186">
    <property type="entry name" value="GNAT"/>
    <property type="match status" value="1"/>
</dbReference>
<dbReference type="InterPro" id="IPR052742">
    <property type="entry name" value="Mito_N-acetyltransferase"/>
</dbReference>
<dbReference type="EMBL" id="LASV01000143">
    <property type="protein sequence ID" value="KKA22349.1"/>
    <property type="molecule type" value="Genomic_DNA"/>
</dbReference>
<feature type="domain" description="N-acetyltransferase" evidence="2">
    <location>
        <begin position="77"/>
        <end position="227"/>
    </location>
</feature>
<protein>
    <submittedName>
        <fullName evidence="3">Acetyltransferase, GNAT family</fullName>
    </submittedName>
</protein>
<dbReference type="Proteomes" id="UP000053958">
    <property type="component" value="Unassembled WGS sequence"/>
</dbReference>
<reference evidence="3 4" key="1">
    <citation type="submission" date="2015-04" db="EMBL/GenBank/DDBJ databases">
        <authorList>
            <person name="Heijne W.H."/>
            <person name="Fedorova N.D."/>
            <person name="Nierman W.C."/>
            <person name="Vollebregt A.W."/>
            <person name="Zhao Z."/>
            <person name="Wu L."/>
            <person name="Kumar M."/>
            <person name="Stam H."/>
            <person name="van den Berg M.A."/>
            <person name="Pel H.J."/>
        </authorList>
    </citation>
    <scope>NUCLEOTIDE SEQUENCE [LARGE SCALE GENOMIC DNA]</scope>
    <source>
        <strain evidence="3 4">CBS 393.64</strain>
    </source>
</reference>
<sequence>MPGSILENIHDPPIPAPQTHRDKAPTLQPRHDILQPKDGSSPVPVTLHPVTQGAASLPPGLVKFLHKEFSAEIERGCTYPMEEPMSLERFAEYWFGTFAVVALTGSSDAKEIRRDEERNWEEECLGTFYIKPNYPGRCSHVCNAGFLTCTAARGKGVGMVMGKTYLEYAPKLGYKYSVFNLVFANNPASIRIWDKLGFTVLGRVPGAARLANSDELVDALIYGKKLVEDGDGDSK</sequence>
<name>A0A0F4YVU2_RASE3</name>
<gene>
    <name evidence="3" type="ORF">T310_3555</name>
</gene>
<feature type="region of interest" description="Disordered" evidence="1">
    <location>
        <begin position="1"/>
        <end position="40"/>
    </location>
</feature>
<feature type="compositionally biased region" description="Basic and acidic residues" evidence="1">
    <location>
        <begin position="19"/>
        <end position="35"/>
    </location>
</feature>
<evidence type="ECO:0000313" key="4">
    <source>
        <dbReference type="Proteomes" id="UP000053958"/>
    </source>
</evidence>
<dbReference type="RefSeq" id="XP_013328961.1">
    <property type="nucleotide sequence ID" value="XM_013473507.1"/>
</dbReference>
<evidence type="ECO:0000256" key="1">
    <source>
        <dbReference type="SAM" id="MobiDB-lite"/>
    </source>
</evidence>
<proteinExistence type="predicted"/>
<organism evidence="3 4">
    <name type="scientific">Rasamsonia emersonii (strain ATCC 16479 / CBS 393.64 / IMI 116815)</name>
    <dbReference type="NCBI Taxonomy" id="1408163"/>
    <lineage>
        <taxon>Eukaryota</taxon>
        <taxon>Fungi</taxon>
        <taxon>Dikarya</taxon>
        <taxon>Ascomycota</taxon>
        <taxon>Pezizomycotina</taxon>
        <taxon>Eurotiomycetes</taxon>
        <taxon>Eurotiomycetidae</taxon>
        <taxon>Eurotiales</taxon>
        <taxon>Trichocomaceae</taxon>
        <taxon>Rasamsonia</taxon>
    </lineage>
</organism>
<dbReference type="STRING" id="1408163.A0A0F4YVU2"/>
<dbReference type="AlphaFoldDB" id="A0A0F4YVU2"/>
<comment type="caution">
    <text evidence="3">The sequence shown here is derived from an EMBL/GenBank/DDBJ whole genome shotgun (WGS) entry which is preliminary data.</text>
</comment>
<evidence type="ECO:0000313" key="3">
    <source>
        <dbReference type="EMBL" id="KKA22349.1"/>
    </source>
</evidence>
<dbReference type="GO" id="GO:0016747">
    <property type="term" value="F:acyltransferase activity, transferring groups other than amino-acyl groups"/>
    <property type="evidence" value="ECO:0007669"/>
    <property type="project" value="InterPro"/>
</dbReference>
<dbReference type="OrthoDB" id="10264707at2759"/>
<accession>A0A0F4YVU2</accession>
<dbReference type="PANTHER" id="PTHR43138:SF1">
    <property type="entry name" value="N-ACETYLTRANSFERASE ACA1"/>
    <property type="match status" value="1"/>
</dbReference>
<dbReference type="Gene3D" id="3.40.630.30">
    <property type="match status" value="1"/>
</dbReference>
<evidence type="ECO:0000259" key="2">
    <source>
        <dbReference type="PROSITE" id="PS51186"/>
    </source>
</evidence>
<keyword evidence="4" id="KW-1185">Reference proteome</keyword>
<dbReference type="PANTHER" id="PTHR43138">
    <property type="entry name" value="ACETYLTRANSFERASE, GNAT FAMILY"/>
    <property type="match status" value="1"/>
</dbReference>
<dbReference type="GeneID" id="25315904"/>
<dbReference type="InterPro" id="IPR016181">
    <property type="entry name" value="Acyl_CoA_acyltransferase"/>
</dbReference>
<keyword evidence="3" id="KW-0808">Transferase</keyword>